<evidence type="ECO:0000256" key="1">
    <source>
        <dbReference type="ARBA" id="ARBA00004123"/>
    </source>
</evidence>
<dbReference type="STRING" id="56857.A0A200QPS8"/>
<dbReference type="AlphaFoldDB" id="A0A200QPS8"/>
<accession>A0A200QPS8</accession>
<dbReference type="EMBL" id="MVGT01001380">
    <property type="protein sequence ID" value="OVA12470.1"/>
    <property type="molecule type" value="Genomic_DNA"/>
</dbReference>
<dbReference type="PANTHER" id="PTHR33172:SF99">
    <property type="entry name" value="COLD INDUCED PROTEIN-LIKE"/>
    <property type="match status" value="1"/>
</dbReference>
<dbReference type="InParanoid" id="A0A200QPS8"/>
<name>A0A200QPS8_MACCD</name>
<proteinExistence type="predicted"/>
<comment type="caution">
    <text evidence="3">The sequence shown here is derived from an EMBL/GenBank/DDBJ whole genome shotgun (WGS) entry which is preliminary data.</text>
</comment>
<sequence length="192" mass="20643">MGEGKMQIFCDPISTITGPYSPTIVRNNKWVAMDDDNDIDINDHSISTRSSSSITSISSSSSSSLDLVEDASSSSLNTSSSSSSLNGPLYELSDLMAHLPIKRGLSKHFDGKSQSFTSLSNVSCIEDLAKRDNHFRKKMKTCKSHGGGLDIQKTISKKSSSSSRGYFASSLVGKRISVIGSPRPPIPAKKSF</sequence>
<keyword evidence="4" id="KW-1185">Reference proteome</keyword>
<evidence type="ECO:0000313" key="3">
    <source>
        <dbReference type="EMBL" id="OVA12470.1"/>
    </source>
</evidence>
<reference evidence="3 4" key="1">
    <citation type="journal article" date="2017" name="Mol. Plant">
        <title>The Genome of Medicinal Plant Macleaya cordata Provides New Insights into Benzylisoquinoline Alkaloids Metabolism.</title>
        <authorList>
            <person name="Liu X."/>
            <person name="Liu Y."/>
            <person name="Huang P."/>
            <person name="Ma Y."/>
            <person name="Qing Z."/>
            <person name="Tang Q."/>
            <person name="Cao H."/>
            <person name="Cheng P."/>
            <person name="Zheng Y."/>
            <person name="Yuan Z."/>
            <person name="Zhou Y."/>
            <person name="Liu J."/>
            <person name="Tang Z."/>
            <person name="Zhuo Y."/>
            <person name="Zhang Y."/>
            <person name="Yu L."/>
            <person name="Huang J."/>
            <person name="Yang P."/>
            <person name="Peng Q."/>
            <person name="Zhang J."/>
            <person name="Jiang W."/>
            <person name="Zhang Z."/>
            <person name="Lin K."/>
            <person name="Ro D.K."/>
            <person name="Chen X."/>
            <person name="Xiong X."/>
            <person name="Shang Y."/>
            <person name="Huang S."/>
            <person name="Zeng J."/>
        </authorList>
    </citation>
    <scope>NUCLEOTIDE SEQUENCE [LARGE SCALE GENOMIC DNA]</scope>
    <source>
        <strain evidence="4">cv. BLH2017</strain>
        <tissue evidence="3">Root</tissue>
    </source>
</reference>
<protein>
    <recommendedName>
        <fullName evidence="5">Oxidative stress 3</fullName>
    </recommendedName>
</protein>
<evidence type="ECO:0000313" key="4">
    <source>
        <dbReference type="Proteomes" id="UP000195402"/>
    </source>
</evidence>
<organism evidence="3 4">
    <name type="scientific">Macleaya cordata</name>
    <name type="common">Five-seeded plume-poppy</name>
    <name type="synonym">Bocconia cordata</name>
    <dbReference type="NCBI Taxonomy" id="56857"/>
    <lineage>
        <taxon>Eukaryota</taxon>
        <taxon>Viridiplantae</taxon>
        <taxon>Streptophyta</taxon>
        <taxon>Embryophyta</taxon>
        <taxon>Tracheophyta</taxon>
        <taxon>Spermatophyta</taxon>
        <taxon>Magnoliopsida</taxon>
        <taxon>Ranunculales</taxon>
        <taxon>Papaveraceae</taxon>
        <taxon>Papaveroideae</taxon>
        <taxon>Macleaya</taxon>
    </lineage>
</organism>
<dbReference type="GO" id="GO:0005634">
    <property type="term" value="C:nucleus"/>
    <property type="evidence" value="ECO:0007669"/>
    <property type="project" value="UniProtKB-SubCell"/>
</dbReference>
<dbReference type="GO" id="GO:0006950">
    <property type="term" value="P:response to stress"/>
    <property type="evidence" value="ECO:0007669"/>
    <property type="project" value="UniProtKB-ARBA"/>
</dbReference>
<evidence type="ECO:0000256" key="2">
    <source>
        <dbReference type="ARBA" id="ARBA00023242"/>
    </source>
</evidence>
<dbReference type="Proteomes" id="UP000195402">
    <property type="component" value="Unassembled WGS sequence"/>
</dbReference>
<dbReference type="OMA" id="THANSFK"/>
<keyword evidence="2" id="KW-0539">Nucleus</keyword>
<comment type="subcellular location">
    <subcellularLocation>
        <location evidence="1">Nucleus</location>
    </subcellularLocation>
</comment>
<dbReference type="OrthoDB" id="1938584at2759"/>
<gene>
    <name evidence="3" type="ORF">BVC80_1791g37</name>
</gene>
<evidence type="ECO:0008006" key="5">
    <source>
        <dbReference type="Google" id="ProtNLM"/>
    </source>
</evidence>
<dbReference type="InterPro" id="IPR051992">
    <property type="entry name" value="OxStress_Response_Reg"/>
</dbReference>
<dbReference type="PANTHER" id="PTHR33172">
    <property type="entry name" value="OS08G0516900 PROTEIN"/>
    <property type="match status" value="1"/>
</dbReference>